<dbReference type="RefSeq" id="WP_382420114.1">
    <property type="nucleotide sequence ID" value="NZ_JBHSCW010000001.1"/>
</dbReference>
<keyword evidence="2 4" id="KW-0479">Metal-binding</keyword>
<gene>
    <name evidence="6" type="ORF">ACFOW6_00675</name>
</gene>
<dbReference type="InterPro" id="IPR009056">
    <property type="entry name" value="Cyt_c-like_dom"/>
</dbReference>
<dbReference type="EMBL" id="JBHSCW010000001">
    <property type="protein sequence ID" value="MFC4350046.1"/>
    <property type="molecule type" value="Genomic_DNA"/>
</dbReference>
<reference evidence="7" key="1">
    <citation type="journal article" date="2019" name="Int. J. Syst. Evol. Microbiol.">
        <title>The Global Catalogue of Microorganisms (GCM) 10K type strain sequencing project: providing services to taxonomists for standard genome sequencing and annotation.</title>
        <authorList>
            <consortium name="The Broad Institute Genomics Platform"/>
            <consortium name="The Broad Institute Genome Sequencing Center for Infectious Disease"/>
            <person name="Wu L."/>
            <person name="Ma J."/>
        </authorList>
    </citation>
    <scope>NUCLEOTIDE SEQUENCE [LARGE SCALE GENOMIC DNA]</scope>
    <source>
        <strain evidence="7">CECT 8472</strain>
    </source>
</reference>
<evidence type="ECO:0000259" key="5">
    <source>
        <dbReference type="PROSITE" id="PS51007"/>
    </source>
</evidence>
<sequence length="122" mass="13298">MVRQGTYLGFILAALTALAVHTALLGGLDDARAQSQSVYGDTDRGRTLFQQRCGSCHEVEDSWGRPQDAPISAEEMASNSRLNVNYLSSVRAGTGPVHASLPPFFFSSQEEEDLQAFFESLQ</sequence>
<evidence type="ECO:0000256" key="1">
    <source>
        <dbReference type="ARBA" id="ARBA00022617"/>
    </source>
</evidence>
<evidence type="ECO:0000313" key="6">
    <source>
        <dbReference type="EMBL" id="MFC4350046.1"/>
    </source>
</evidence>
<dbReference type="PROSITE" id="PS51007">
    <property type="entry name" value="CYTC"/>
    <property type="match status" value="1"/>
</dbReference>
<dbReference type="Gene3D" id="1.10.760.10">
    <property type="entry name" value="Cytochrome c-like domain"/>
    <property type="match status" value="1"/>
</dbReference>
<accession>A0ABV8UFK3</accession>
<evidence type="ECO:0000256" key="2">
    <source>
        <dbReference type="ARBA" id="ARBA00022723"/>
    </source>
</evidence>
<evidence type="ECO:0000256" key="4">
    <source>
        <dbReference type="PROSITE-ProRule" id="PRU00433"/>
    </source>
</evidence>
<name>A0ABV8UFK3_9PROT</name>
<comment type="caution">
    <text evidence="6">The sequence shown here is derived from an EMBL/GenBank/DDBJ whole genome shotgun (WGS) entry which is preliminary data.</text>
</comment>
<protein>
    <submittedName>
        <fullName evidence="6">C-type cytochrome</fullName>
    </submittedName>
</protein>
<organism evidence="6 7">
    <name type="scientific">Fodinicurvata halophila</name>
    <dbReference type="NCBI Taxonomy" id="1419723"/>
    <lineage>
        <taxon>Bacteria</taxon>
        <taxon>Pseudomonadati</taxon>
        <taxon>Pseudomonadota</taxon>
        <taxon>Alphaproteobacteria</taxon>
        <taxon>Rhodospirillales</taxon>
        <taxon>Rhodovibrionaceae</taxon>
        <taxon>Fodinicurvata</taxon>
    </lineage>
</organism>
<feature type="domain" description="Cytochrome c" evidence="5">
    <location>
        <begin position="40"/>
        <end position="122"/>
    </location>
</feature>
<keyword evidence="7" id="KW-1185">Reference proteome</keyword>
<dbReference type="Pfam" id="PF00034">
    <property type="entry name" value="Cytochrom_C"/>
    <property type="match status" value="1"/>
</dbReference>
<evidence type="ECO:0000256" key="3">
    <source>
        <dbReference type="ARBA" id="ARBA00023004"/>
    </source>
</evidence>
<keyword evidence="1 4" id="KW-0349">Heme</keyword>
<evidence type="ECO:0000313" key="7">
    <source>
        <dbReference type="Proteomes" id="UP001595799"/>
    </source>
</evidence>
<dbReference type="InterPro" id="IPR036909">
    <property type="entry name" value="Cyt_c-like_dom_sf"/>
</dbReference>
<dbReference type="SUPFAM" id="SSF46626">
    <property type="entry name" value="Cytochrome c"/>
    <property type="match status" value="1"/>
</dbReference>
<dbReference type="Proteomes" id="UP001595799">
    <property type="component" value="Unassembled WGS sequence"/>
</dbReference>
<proteinExistence type="predicted"/>
<keyword evidence="3 4" id="KW-0408">Iron</keyword>